<evidence type="ECO:0000256" key="5">
    <source>
        <dbReference type="RuleBase" id="RU004398"/>
    </source>
</evidence>
<dbReference type="GO" id="GO:0005829">
    <property type="term" value="C:cytosol"/>
    <property type="evidence" value="ECO:0007669"/>
    <property type="project" value="TreeGrafter"/>
</dbReference>
<dbReference type="OrthoDB" id="329139at2759"/>
<dbReference type="Proteomes" id="UP000215902">
    <property type="component" value="Unassembled WGS sequence"/>
</dbReference>
<dbReference type="EMBL" id="NIVC01001521">
    <property type="protein sequence ID" value="PAA66900.1"/>
    <property type="molecule type" value="Genomic_DNA"/>
</dbReference>
<dbReference type="SUPFAM" id="SSF143870">
    <property type="entry name" value="PF0523-like"/>
    <property type="match status" value="1"/>
</dbReference>
<proteinExistence type="inferred from homology"/>
<protein>
    <recommendedName>
        <fullName evidence="8">EKC/KEOPS complex subunit cgi121</fullName>
    </recommendedName>
</protein>
<evidence type="ECO:0000256" key="2">
    <source>
        <dbReference type="ARBA" id="ARBA00005546"/>
    </source>
</evidence>
<dbReference type="Gene3D" id="3.30.2380.10">
    <property type="entry name" value="CGI121/TPRKB"/>
    <property type="match status" value="1"/>
</dbReference>
<dbReference type="GO" id="GO:0000408">
    <property type="term" value="C:EKC/KEOPS complex"/>
    <property type="evidence" value="ECO:0007669"/>
    <property type="project" value="TreeGrafter"/>
</dbReference>
<evidence type="ECO:0000256" key="3">
    <source>
        <dbReference type="ARBA" id="ARBA00022694"/>
    </source>
</evidence>
<comment type="subcellular location">
    <subcellularLocation>
        <location evidence="1">Nucleus</location>
    </subcellularLocation>
</comment>
<keyword evidence="4 5" id="KW-0539">Nucleus</keyword>
<evidence type="ECO:0000256" key="1">
    <source>
        <dbReference type="ARBA" id="ARBA00004123"/>
    </source>
</evidence>
<dbReference type="PANTHER" id="PTHR15840">
    <property type="entry name" value="CGI-121 FAMILY MEMBER"/>
    <property type="match status" value="1"/>
</dbReference>
<dbReference type="InterPro" id="IPR013926">
    <property type="entry name" value="CGI121/TPRKB"/>
</dbReference>
<dbReference type="AlphaFoldDB" id="A0A267EZF6"/>
<evidence type="ECO:0000313" key="7">
    <source>
        <dbReference type="Proteomes" id="UP000215902"/>
    </source>
</evidence>
<sequence length="199" mass="21577">TMMTTSSTGWMRYPSMSVPNVTISMRLFQALKNPAEVHTAAIQGHLAGALVSTKLVYDSLHLLTAANQALAHQSESRMATKSIHTELLYCLSPTKNISQSLAKFGMNSSTASVVAVLFHPQSADISSASLDGLESKLTSQLDCESSHSLWPDTNPECDLVELFELYKVTPEEQALSKESGDSLSYCFVTRVACKDVVTV</sequence>
<accession>A0A267EZF6</accession>
<comment type="caution">
    <text evidence="6">The sequence shown here is derived from an EMBL/GenBank/DDBJ whole genome shotgun (WGS) entry which is preliminary data.</text>
</comment>
<dbReference type="STRING" id="282301.A0A267EZF6"/>
<dbReference type="GO" id="GO:0002949">
    <property type="term" value="P:tRNA threonylcarbamoyladenosine modification"/>
    <property type="evidence" value="ECO:0007669"/>
    <property type="project" value="TreeGrafter"/>
</dbReference>
<dbReference type="InterPro" id="IPR036504">
    <property type="entry name" value="CGI121/TPRKB_sf"/>
</dbReference>
<organism evidence="6 7">
    <name type="scientific">Macrostomum lignano</name>
    <dbReference type="NCBI Taxonomy" id="282301"/>
    <lineage>
        <taxon>Eukaryota</taxon>
        <taxon>Metazoa</taxon>
        <taxon>Spiralia</taxon>
        <taxon>Lophotrochozoa</taxon>
        <taxon>Platyhelminthes</taxon>
        <taxon>Rhabditophora</taxon>
        <taxon>Macrostomorpha</taxon>
        <taxon>Macrostomida</taxon>
        <taxon>Macrostomidae</taxon>
        <taxon>Macrostomum</taxon>
    </lineage>
</organism>
<evidence type="ECO:0008006" key="8">
    <source>
        <dbReference type="Google" id="ProtNLM"/>
    </source>
</evidence>
<reference evidence="6 7" key="1">
    <citation type="submission" date="2017-06" db="EMBL/GenBank/DDBJ databases">
        <title>A platform for efficient transgenesis in Macrostomum lignano, a flatworm model organism for stem cell research.</title>
        <authorList>
            <person name="Berezikov E."/>
        </authorList>
    </citation>
    <scope>NUCLEOTIDE SEQUENCE [LARGE SCALE GENOMIC DNA]</scope>
    <source>
        <strain evidence="6">DV1</strain>
        <tissue evidence="6">Whole organism</tissue>
    </source>
</reference>
<keyword evidence="3" id="KW-0819">tRNA processing</keyword>
<gene>
    <name evidence="6" type="ORF">BOX15_Mlig008015g1</name>
</gene>
<evidence type="ECO:0000313" key="6">
    <source>
        <dbReference type="EMBL" id="PAA66900.1"/>
    </source>
</evidence>
<keyword evidence="7" id="KW-1185">Reference proteome</keyword>
<feature type="non-terminal residue" evidence="6">
    <location>
        <position position="1"/>
    </location>
</feature>
<comment type="similarity">
    <text evidence="2 5">Belongs to the CGI121/TPRKB family.</text>
</comment>
<evidence type="ECO:0000256" key="4">
    <source>
        <dbReference type="ARBA" id="ARBA00023242"/>
    </source>
</evidence>
<name>A0A267EZF6_9PLAT</name>
<dbReference type="Pfam" id="PF08617">
    <property type="entry name" value="CGI-121"/>
    <property type="match status" value="1"/>
</dbReference>
<dbReference type="GO" id="GO:0005634">
    <property type="term" value="C:nucleus"/>
    <property type="evidence" value="ECO:0007669"/>
    <property type="project" value="UniProtKB-SubCell"/>
</dbReference>
<dbReference type="PANTHER" id="PTHR15840:SF10">
    <property type="entry name" value="EKC_KEOPS COMPLEX SUBUNIT TPRKB"/>
    <property type="match status" value="1"/>
</dbReference>